<evidence type="ECO:0008006" key="4">
    <source>
        <dbReference type="Google" id="ProtNLM"/>
    </source>
</evidence>
<gene>
    <name evidence="2" type="ordered locus">Deide_3p02031</name>
</gene>
<geneLocation type="plasmid" evidence="3">
    <name>pDeide3</name>
</geneLocation>
<keyword evidence="3" id="KW-1185">Reference proteome</keyword>
<keyword evidence="1" id="KW-0472">Membrane</keyword>
<dbReference type="AlphaFoldDB" id="C1D3S7"/>
<dbReference type="PANTHER" id="PTHR39157">
    <property type="entry name" value="INTEGRAL MEMBRANE PROTEIN-RELATED"/>
    <property type="match status" value="1"/>
</dbReference>
<evidence type="ECO:0000313" key="2">
    <source>
        <dbReference type="EMBL" id="ACO48156.1"/>
    </source>
</evidence>
<feature type="transmembrane region" description="Helical" evidence="1">
    <location>
        <begin position="102"/>
        <end position="129"/>
    </location>
</feature>
<protein>
    <recommendedName>
        <fullName evidence="4">DoxX family protein</fullName>
    </recommendedName>
</protein>
<sequence length="202" mass="23004">MERTPHLENTMTPGTFHHHTLNPRVNFETVVNTASLLFFVVLRCAYGLAWIMAGVTKETEKHWWSEPGLFLRQYLLEALDKPNVVEPYKHFLRIVVMENLLIFNYTIPVVQVIAGALIMIGLFTLPMLFVCLFMHINFVLSGNMNEISLFLYTAVFVLFIGWSKTISMSVDARLKSTRLRRQGTQLAPAGVADSEIAVNMRA</sequence>
<proteinExistence type="predicted"/>
<keyword evidence="2" id="KW-0614">Plasmid</keyword>
<dbReference type="HOGENOM" id="CLU_119513_0_0_0"/>
<name>C1D3S7_DEIDV</name>
<feature type="transmembrane region" description="Helical" evidence="1">
    <location>
        <begin position="36"/>
        <end position="55"/>
    </location>
</feature>
<evidence type="ECO:0000256" key="1">
    <source>
        <dbReference type="SAM" id="Phobius"/>
    </source>
</evidence>
<dbReference type="Proteomes" id="UP000002208">
    <property type="component" value="Plasmid 3"/>
</dbReference>
<organism evidence="2 3">
    <name type="scientific">Deinococcus deserti (strain DSM 17065 / CIP 109153 / LMG 22923 / VCD115)</name>
    <dbReference type="NCBI Taxonomy" id="546414"/>
    <lineage>
        <taxon>Bacteria</taxon>
        <taxon>Thermotogati</taxon>
        <taxon>Deinococcota</taxon>
        <taxon>Deinococci</taxon>
        <taxon>Deinococcales</taxon>
        <taxon>Deinococcaceae</taxon>
        <taxon>Deinococcus</taxon>
    </lineage>
</organism>
<dbReference type="PANTHER" id="PTHR39157:SF1">
    <property type="entry name" value="DOXX FAMILY PROTEIN"/>
    <property type="match status" value="1"/>
</dbReference>
<feature type="transmembrane region" description="Helical" evidence="1">
    <location>
        <begin position="149"/>
        <end position="170"/>
    </location>
</feature>
<evidence type="ECO:0000313" key="3">
    <source>
        <dbReference type="Proteomes" id="UP000002208"/>
    </source>
</evidence>
<dbReference type="EMBL" id="CP001117">
    <property type="protein sequence ID" value="ACO48156.1"/>
    <property type="molecule type" value="Genomic_DNA"/>
</dbReference>
<accession>C1D3S7</accession>
<reference evidence="2 3" key="1">
    <citation type="journal article" date="2009" name="PLoS Genet.">
        <title>Alliance of proteomics and genomics to unravel the specificities of Sahara bacterium Deinococcus deserti.</title>
        <authorList>
            <person name="de Groot A."/>
            <person name="Dulermo R."/>
            <person name="Ortet P."/>
            <person name="Blanchard L."/>
            <person name="Guerin P."/>
            <person name="Fernandez B."/>
            <person name="Vacherie B."/>
            <person name="Dossat C."/>
            <person name="Jolivet E."/>
            <person name="Siguier P."/>
            <person name="Chandler M."/>
            <person name="Barakat M."/>
            <person name="Dedieu A."/>
            <person name="Barbe V."/>
            <person name="Heulin T."/>
            <person name="Sommer S."/>
            <person name="Achouak W."/>
            <person name="Armengaud J."/>
        </authorList>
    </citation>
    <scope>NUCLEOTIDE SEQUENCE [LARGE SCALE GENOMIC DNA]</scope>
    <source>
        <strain evidence="3">DSM 17065 / CIP 109153 / LMG 22923 / VCD115</strain>
        <plasmid evidence="3">pDeide3</plasmid>
    </source>
</reference>
<keyword evidence="1" id="KW-0812">Transmembrane</keyword>
<dbReference type="OrthoDB" id="2871373at2"/>
<dbReference type="KEGG" id="ddr:Deide_3p02031"/>
<keyword evidence="1" id="KW-1133">Transmembrane helix</keyword>